<dbReference type="EMBL" id="JAVRHR010000002">
    <property type="protein sequence ID" value="MDT0607131.1"/>
    <property type="molecule type" value="Genomic_DNA"/>
</dbReference>
<feature type="transmembrane region" description="Helical" evidence="8">
    <location>
        <begin position="412"/>
        <end position="433"/>
    </location>
</feature>
<feature type="transmembrane region" description="Helical" evidence="8">
    <location>
        <begin position="337"/>
        <end position="365"/>
    </location>
</feature>
<feature type="transmembrane region" description="Helical" evidence="8">
    <location>
        <begin position="290"/>
        <end position="311"/>
    </location>
</feature>
<feature type="transmembrane region" description="Helical" evidence="8">
    <location>
        <begin position="174"/>
        <end position="194"/>
    </location>
</feature>
<reference evidence="9 10" key="1">
    <citation type="submission" date="2023-09" db="EMBL/GenBank/DDBJ databases">
        <authorList>
            <person name="Rey-Velasco X."/>
        </authorList>
    </citation>
    <scope>NUCLEOTIDE SEQUENCE [LARGE SCALE GENOMIC DNA]</scope>
    <source>
        <strain evidence="9 10">F388</strain>
    </source>
</reference>
<dbReference type="NCBIfam" id="TIGR00791">
    <property type="entry name" value="gntP"/>
    <property type="match status" value="1"/>
</dbReference>
<proteinExistence type="inferred from homology"/>
<dbReference type="PANTHER" id="PTHR30354:SF22">
    <property type="entry name" value="HIGH-AFFINITY GLUCONATE TRANSPORTER"/>
    <property type="match status" value="1"/>
</dbReference>
<comment type="caution">
    <text evidence="9">The sequence shown here is derived from an EMBL/GenBank/DDBJ whole genome shotgun (WGS) entry which is preliminary data.</text>
</comment>
<protein>
    <submittedName>
        <fullName evidence="9">Gluconate:H+ symporter</fullName>
    </submittedName>
</protein>
<evidence type="ECO:0000256" key="2">
    <source>
        <dbReference type="ARBA" id="ARBA00022448"/>
    </source>
</evidence>
<name>A0ABU3AAC0_9FLAO</name>
<evidence type="ECO:0000256" key="7">
    <source>
        <dbReference type="ARBA" id="ARBA00049663"/>
    </source>
</evidence>
<dbReference type="RefSeq" id="WP_311350692.1">
    <property type="nucleotide sequence ID" value="NZ_JAVRHR010000002.1"/>
</dbReference>
<comment type="similarity">
    <text evidence="7">Belongs to the GntP permease family.</text>
</comment>
<keyword evidence="5 8" id="KW-1133">Transmembrane helix</keyword>
<keyword evidence="6 8" id="KW-0472">Membrane</keyword>
<evidence type="ECO:0000256" key="4">
    <source>
        <dbReference type="ARBA" id="ARBA00022692"/>
    </source>
</evidence>
<evidence type="ECO:0000313" key="10">
    <source>
        <dbReference type="Proteomes" id="UP001255246"/>
    </source>
</evidence>
<feature type="transmembrane region" description="Helical" evidence="8">
    <location>
        <begin position="58"/>
        <end position="76"/>
    </location>
</feature>
<keyword evidence="10" id="KW-1185">Reference proteome</keyword>
<keyword evidence="2" id="KW-0813">Transport</keyword>
<comment type="subcellular location">
    <subcellularLocation>
        <location evidence="1">Cell membrane</location>
        <topology evidence="1">Multi-pass membrane protein</topology>
    </subcellularLocation>
</comment>
<dbReference type="InterPro" id="IPR003474">
    <property type="entry name" value="Glcn_transporter"/>
</dbReference>
<dbReference type="PIRSF" id="PIRSF002746">
    <property type="entry name" value="Gluconate_transporter"/>
    <property type="match status" value="1"/>
</dbReference>
<keyword evidence="3" id="KW-1003">Cell membrane</keyword>
<feature type="transmembrane region" description="Helical" evidence="8">
    <location>
        <begin position="96"/>
        <end position="129"/>
    </location>
</feature>
<evidence type="ECO:0000256" key="1">
    <source>
        <dbReference type="ARBA" id="ARBA00004651"/>
    </source>
</evidence>
<evidence type="ECO:0000256" key="3">
    <source>
        <dbReference type="ARBA" id="ARBA00022475"/>
    </source>
</evidence>
<dbReference type="Pfam" id="PF02447">
    <property type="entry name" value="GntP_permease"/>
    <property type="match status" value="1"/>
</dbReference>
<evidence type="ECO:0000256" key="5">
    <source>
        <dbReference type="ARBA" id="ARBA00022989"/>
    </source>
</evidence>
<keyword evidence="4 8" id="KW-0812">Transmembrane</keyword>
<evidence type="ECO:0000256" key="8">
    <source>
        <dbReference type="SAM" id="Phobius"/>
    </source>
</evidence>
<feature type="transmembrane region" description="Helical" evidence="8">
    <location>
        <begin position="225"/>
        <end position="242"/>
    </location>
</feature>
<evidence type="ECO:0000256" key="6">
    <source>
        <dbReference type="ARBA" id="ARBA00023136"/>
    </source>
</evidence>
<dbReference type="PANTHER" id="PTHR30354">
    <property type="entry name" value="GNT FAMILY GLUCONATE TRANSPORTER"/>
    <property type="match status" value="1"/>
</dbReference>
<sequence>MPLVIIALGILILFFLIAKVKLNAFLSFILVCIFVGIFQGMELETLVKSIQSGIGNTLGFLVLILGLGAMLGKLVADSGAAQQITTKLVSAFGIKYVQWAVVLTGFIVGIPMFYSVGFVILIPLVFTIAVSTKLPLLYVGLPMLTSLSVTHGYLPPHPAPTAIAAMFNADIGKTLLYGIIIAIPAIIVAGPLFARTIKKIEAKPLAEFYSTGEIAPENLPGLSKSVFTALLPIILIIFAIIAEQFIPEGLVKQIFMFLGNPVIAMLIAVLVAIYTLGLSQGKQMKEVMDSLSKSVASITMILLIIAGAGALKEILVDSGVSGYIADLLKDSSVSPLILAWLIATAIRVCVGSATVAGLTAAGIVLPLATATGVQTELMVLAIGSGSLMLSHVNDSGFWLFKEYFNLSIKDTLRTWTVMETLVGIMGLLGALVLNAML</sequence>
<dbReference type="Proteomes" id="UP001255246">
    <property type="component" value="Unassembled WGS sequence"/>
</dbReference>
<accession>A0ABU3AAC0</accession>
<feature type="transmembrane region" description="Helical" evidence="8">
    <location>
        <begin position="254"/>
        <end position="278"/>
    </location>
</feature>
<evidence type="ECO:0000313" key="9">
    <source>
        <dbReference type="EMBL" id="MDT0607131.1"/>
    </source>
</evidence>
<gene>
    <name evidence="9" type="ORF">RM706_08830</name>
</gene>
<feature type="transmembrane region" description="Helical" evidence="8">
    <location>
        <begin position="136"/>
        <end position="154"/>
    </location>
</feature>
<organism evidence="9 10">
    <name type="scientific">Croceitalea rosinachiae</name>
    <dbReference type="NCBI Taxonomy" id="3075596"/>
    <lineage>
        <taxon>Bacteria</taxon>
        <taxon>Pseudomonadati</taxon>
        <taxon>Bacteroidota</taxon>
        <taxon>Flavobacteriia</taxon>
        <taxon>Flavobacteriales</taxon>
        <taxon>Flavobacteriaceae</taxon>
        <taxon>Croceitalea</taxon>
    </lineage>
</organism>